<dbReference type="InterPro" id="IPR036162">
    <property type="entry name" value="Resolvase-like_N_sf"/>
</dbReference>
<keyword evidence="4" id="KW-0233">DNA recombination</keyword>
<evidence type="ECO:0000256" key="2">
    <source>
        <dbReference type="ARBA" id="ARBA00022908"/>
    </source>
</evidence>
<evidence type="ECO:0000256" key="5">
    <source>
        <dbReference type="PIRSR" id="PIRSR606118-50"/>
    </source>
</evidence>
<sequence length="194" mass="21545">MLHLEAIEYRQADMAHVAYIRVSSEDQNTDRQLDGIVVDRTFTDKVSGATTNRPALSEMLDYVRDGDTIHVHSIDRLARSLADLLTLVTDLRIAGVCVHFHKEQLLFTSEVNPTQELMLSMMGAVAEFERAIIKERQREGIAKAKAKGVYRGRVKKVDDQAILDAMGQEGASFRKVAADLGVSLSTVQRAMKSA</sequence>
<dbReference type="GO" id="GO:0015074">
    <property type="term" value="P:DNA integration"/>
    <property type="evidence" value="ECO:0007669"/>
    <property type="project" value="UniProtKB-KW"/>
</dbReference>
<evidence type="ECO:0000256" key="1">
    <source>
        <dbReference type="ARBA" id="ARBA00009913"/>
    </source>
</evidence>
<dbReference type="PROSITE" id="PS51736">
    <property type="entry name" value="RECOMBINASES_3"/>
    <property type="match status" value="1"/>
</dbReference>
<proteinExistence type="inferred from homology"/>
<evidence type="ECO:0000313" key="9">
    <source>
        <dbReference type="Proteomes" id="UP001161257"/>
    </source>
</evidence>
<name>A0AA37RGC2_PSEPU</name>
<dbReference type="SMART" id="SM00857">
    <property type="entry name" value="Resolvase"/>
    <property type="match status" value="1"/>
</dbReference>
<dbReference type="Pfam" id="PF00239">
    <property type="entry name" value="Resolvase"/>
    <property type="match status" value="1"/>
</dbReference>
<evidence type="ECO:0000256" key="6">
    <source>
        <dbReference type="PROSITE-ProRule" id="PRU10137"/>
    </source>
</evidence>
<evidence type="ECO:0000313" key="8">
    <source>
        <dbReference type="EMBL" id="GLO38212.1"/>
    </source>
</evidence>
<gene>
    <name evidence="8" type="primary">tnpR</name>
    <name evidence="8" type="ORF">PPUN14671_50490</name>
</gene>
<dbReference type="CDD" id="cd03768">
    <property type="entry name" value="SR_ResInv"/>
    <property type="match status" value="1"/>
</dbReference>
<feature type="active site" description="O-(5'-phospho-DNA)-serine intermediate" evidence="5 6">
    <location>
        <position position="23"/>
    </location>
</feature>
<dbReference type="PANTHER" id="PTHR30461">
    <property type="entry name" value="DNA-INVERTASE FROM LAMBDOID PROPHAGE"/>
    <property type="match status" value="1"/>
</dbReference>
<evidence type="ECO:0000256" key="3">
    <source>
        <dbReference type="ARBA" id="ARBA00023125"/>
    </source>
</evidence>
<reference evidence="8" key="1">
    <citation type="submission" date="2023-01" db="EMBL/GenBank/DDBJ databases">
        <title>Whole-genome sequence of Pseudomonas putida NBRC 14671.</title>
        <authorList>
            <person name="Morohoshi T."/>
            <person name="Someya N."/>
        </authorList>
    </citation>
    <scope>NUCLEOTIDE SEQUENCE</scope>
    <source>
        <strain evidence="8">NBRC 14671</strain>
    </source>
</reference>
<keyword evidence="2" id="KW-0229">DNA integration</keyword>
<dbReference type="EMBL" id="BSKJ01000016">
    <property type="protein sequence ID" value="GLO38212.1"/>
    <property type="molecule type" value="Genomic_DNA"/>
</dbReference>
<feature type="domain" description="Resolvase/invertase-type recombinase catalytic" evidence="7">
    <location>
        <begin position="15"/>
        <end position="148"/>
    </location>
</feature>
<dbReference type="Proteomes" id="UP001161257">
    <property type="component" value="Unassembled WGS sequence"/>
</dbReference>
<organism evidence="8 9">
    <name type="scientific">Pseudomonas putida</name>
    <name type="common">Arthrobacter siderocapsulatus</name>
    <dbReference type="NCBI Taxonomy" id="303"/>
    <lineage>
        <taxon>Bacteria</taxon>
        <taxon>Pseudomonadati</taxon>
        <taxon>Pseudomonadota</taxon>
        <taxon>Gammaproteobacteria</taxon>
        <taxon>Pseudomonadales</taxon>
        <taxon>Pseudomonadaceae</taxon>
        <taxon>Pseudomonas</taxon>
    </lineage>
</organism>
<comment type="similarity">
    <text evidence="1">Belongs to the site-specific recombinase resolvase family.</text>
</comment>
<evidence type="ECO:0000259" key="7">
    <source>
        <dbReference type="PROSITE" id="PS51736"/>
    </source>
</evidence>
<dbReference type="SUPFAM" id="SSF53041">
    <property type="entry name" value="Resolvase-like"/>
    <property type="match status" value="1"/>
</dbReference>
<evidence type="ECO:0000256" key="4">
    <source>
        <dbReference type="ARBA" id="ARBA00023172"/>
    </source>
</evidence>
<accession>A0AA37RGC2</accession>
<dbReference type="InterPro" id="IPR050639">
    <property type="entry name" value="SSR_resolvase"/>
</dbReference>
<dbReference type="PANTHER" id="PTHR30461:SF26">
    <property type="entry name" value="RESOLVASE HOMOLOG YNEB"/>
    <property type="match status" value="1"/>
</dbReference>
<comment type="caution">
    <text evidence="8">The sequence shown here is derived from an EMBL/GenBank/DDBJ whole genome shotgun (WGS) entry which is preliminary data.</text>
</comment>
<dbReference type="InterPro" id="IPR006119">
    <property type="entry name" value="Resolv_N"/>
</dbReference>
<dbReference type="Gene3D" id="3.40.50.1390">
    <property type="entry name" value="Resolvase, N-terminal catalytic domain"/>
    <property type="match status" value="1"/>
</dbReference>
<dbReference type="GO" id="GO:0000150">
    <property type="term" value="F:DNA strand exchange activity"/>
    <property type="evidence" value="ECO:0007669"/>
    <property type="project" value="InterPro"/>
</dbReference>
<dbReference type="PROSITE" id="PS00397">
    <property type="entry name" value="RECOMBINASES_1"/>
    <property type="match status" value="1"/>
</dbReference>
<keyword evidence="3" id="KW-0238">DNA-binding</keyword>
<protein>
    <submittedName>
        <fullName evidence="8">Resolvase</fullName>
    </submittedName>
</protein>
<dbReference type="AlphaFoldDB" id="A0AA37RGC2"/>
<dbReference type="GO" id="GO:0003677">
    <property type="term" value="F:DNA binding"/>
    <property type="evidence" value="ECO:0007669"/>
    <property type="project" value="UniProtKB-KW"/>
</dbReference>
<dbReference type="InterPro" id="IPR006118">
    <property type="entry name" value="Recombinase_CS"/>
</dbReference>